<dbReference type="PANTHER" id="PTHR23324:SF87">
    <property type="entry name" value="CRAL-TRIO DOMAIN-CONTAINING PROTEIN C34C12.6"/>
    <property type="match status" value="1"/>
</dbReference>
<dbReference type="PANTHER" id="PTHR23324">
    <property type="entry name" value="SEC14 RELATED PROTEIN"/>
    <property type="match status" value="1"/>
</dbReference>
<accession>A0A0N5D8N5</accession>
<dbReference type="InterPro" id="IPR001251">
    <property type="entry name" value="CRAL-TRIO_dom"/>
</dbReference>
<dbReference type="CDD" id="cd00170">
    <property type="entry name" value="SEC14"/>
    <property type="match status" value="1"/>
</dbReference>
<proteinExistence type="predicted"/>
<evidence type="ECO:0000313" key="3">
    <source>
        <dbReference type="Proteomes" id="UP000276776"/>
    </source>
</evidence>
<name>A0A0N5D8N5_THECL</name>
<protein>
    <submittedName>
        <fullName evidence="4">CRAL-TRIO domain-containing protein</fullName>
    </submittedName>
</protein>
<sequence>MSIKVEFAPRASLDECLQINQLRNKLTDQLQPDGIPNDLNTDLNLLRWIRSFHGNFEKITKNFCAYVESRKAAGFDSENLPETFFQLPHIKPFLLLVAASRLHDKLWVDERNAFIFLERACDQPKEFIKTLRCSNYQLHCFGYSELLLQLVLRREKNQSADKGPVQIIVLFDLALVHLKDYINLHSTHMKYWQMRCNLWQDWYPGLAQKIYLLNPPRLFSTAWKFARLFLHRDNLELIEFITNHKDLQSYLPSCVIPREYGGEFVNKMMLDICDESGLSLRKKISPENYIKENELYRIKKIEPPKLKRKEILADSVFVESITLPDNHTVLLWSFTCSHDIEFTIYDRKKRLLYPRFHLFTTNLPEEGILENLTPNSEFFFEFRATAHYSNTQLDYAICSTF</sequence>
<dbReference type="EMBL" id="UYYF01004802">
    <property type="protein sequence ID" value="VDN07092.1"/>
    <property type="molecule type" value="Genomic_DNA"/>
</dbReference>
<evidence type="ECO:0000259" key="1">
    <source>
        <dbReference type="PROSITE" id="PS50191"/>
    </source>
</evidence>
<dbReference type="OrthoDB" id="1434354at2759"/>
<keyword evidence="3" id="KW-1185">Reference proteome</keyword>
<dbReference type="InterPro" id="IPR051064">
    <property type="entry name" value="SEC14/CRAL-TRIO_domain"/>
</dbReference>
<reference evidence="4" key="1">
    <citation type="submission" date="2017-02" db="UniProtKB">
        <authorList>
            <consortium name="WormBaseParasite"/>
        </authorList>
    </citation>
    <scope>IDENTIFICATION</scope>
</reference>
<dbReference type="WBParaSite" id="TCLT_0000947101-mRNA-1">
    <property type="protein sequence ID" value="TCLT_0000947101-mRNA-1"/>
    <property type="gene ID" value="TCLT_0000947101"/>
</dbReference>
<dbReference type="SUPFAM" id="SSF52087">
    <property type="entry name" value="CRAL/TRIO domain"/>
    <property type="match status" value="1"/>
</dbReference>
<dbReference type="OMA" id="FLFVERA"/>
<evidence type="ECO:0000313" key="4">
    <source>
        <dbReference type="WBParaSite" id="TCLT_0000947101-mRNA-1"/>
    </source>
</evidence>
<organism evidence="4">
    <name type="scientific">Thelazia callipaeda</name>
    <name type="common">Oriental eyeworm</name>
    <name type="synonym">Parasitic nematode</name>
    <dbReference type="NCBI Taxonomy" id="103827"/>
    <lineage>
        <taxon>Eukaryota</taxon>
        <taxon>Metazoa</taxon>
        <taxon>Ecdysozoa</taxon>
        <taxon>Nematoda</taxon>
        <taxon>Chromadorea</taxon>
        <taxon>Rhabditida</taxon>
        <taxon>Spirurina</taxon>
        <taxon>Spiruromorpha</taxon>
        <taxon>Thelazioidea</taxon>
        <taxon>Thelaziidae</taxon>
        <taxon>Thelazia</taxon>
    </lineage>
</organism>
<feature type="domain" description="CRAL-TRIO" evidence="1">
    <location>
        <begin position="147"/>
        <end position="268"/>
    </location>
</feature>
<dbReference type="STRING" id="103827.A0A0N5D8N5"/>
<dbReference type="SMART" id="SM00516">
    <property type="entry name" value="SEC14"/>
    <property type="match status" value="1"/>
</dbReference>
<dbReference type="Gene3D" id="3.40.525.10">
    <property type="entry name" value="CRAL-TRIO lipid binding domain"/>
    <property type="match status" value="1"/>
</dbReference>
<dbReference type="Gene3D" id="2.60.120.680">
    <property type="entry name" value="GOLD domain"/>
    <property type="match status" value="1"/>
</dbReference>
<dbReference type="InterPro" id="IPR036865">
    <property type="entry name" value="CRAL-TRIO_dom_sf"/>
</dbReference>
<dbReference type="Pfam" id="PF00650">
    <property type="entry name" value="CRAL_TRIO"/>
    <property type="match status" value="1"/>
</dbReference>
<dbReference type="PROSITE" id="PS50191">
    <property type="entry name" value="CRAL_TRIO"/>
    <property type="match status" value="1"/>
</dbReference>
<reference evidence="2 3" key="2">
    <citation type="submission" date="2018-11" db="EMBL/GenBank/DDBJ databases">
        <authorList>
            <consortium name="Pathogen Informatics"/>
        </authorList>
    </citation>
    <scope>NUCLEOTIDE SEQUENCE [LARGE SCALE GENOMIC DNA]</scope>
</reference>
<gene>
    <name evidence="2" type="ORF">TCLT_LOCUS9460</name>
</gene>
<evidence type="ECO:0000313" key="2">
    <source>
        <dbReference type="EMBL" id="VDN07092.1"/>
    </source>
</evidence>
<dbReference type="AlphaFoldDB" id="A0A0N5D8N5"/>
<dbReference type="GO" id="GO:0005737">
    <property type="term" value="C:cytoplasm"/>
    <property type="evidence" value="ECO:0007669"/>
    <property type="project" value="TreeGrafter"/>
</dbReference>
<dbReference type="Proteomes" id="UP000276776">
    <property type="component" value="Unassembled WGS sequence"/>
</dbReference>